<gene>
    <name evidence="3" type="primary">LOC106165176</name>
</gene>
<name>A0A1S3IKG3_LINAN</name>
<feature type="chain" id="PRO_5010324448" evidence="1">
    <location>
        <begin position="20"/>
        <end position="203"/>
    </location>
</feature>
<dbReference type="OrthoDB" id="440612at2759"/>
<proteinExistence type="predicted"/>
<keyword evidence="2" id="KW-1185">Reference proteome</keyword>
<dbReference type="GeneID" id="106165176"/>
<dbReference type="InterPro" id="IPR012674">
    <property type="entry name" value="Calycin"/>
</dbReference>
<dbReference type="SUPFAM" id="SSF50814">
    <property type="entry name" value="Lipocalins"/>
    <property type="match status" value="1"/>
</dbReference>
<sequence>MDSVRVIVCVLALVVCVSAGYNHSCPKVPDIQTSFVATQFNLNKFQGIWYELAYHDYTQPIGRCRCQRANKVYKPEEGKLYDYFSLYCVNHTYVNNLSFKITNVTGYFEGHWPILPSVVFPDTVVALQVGKDGNYEWVIEFQCVEVLGRIDFVGINFYHRRNNVTKDELEGMFKVARQQGLGEYMDYGPKVTIVDHRNCVYPK</sequence>
<feature type="signal peptide" evidence="1">
    <location>
        <begin position="1"/>
        <end position="19"/>
    </location>
</feature>
<dbReference type="Gene3D" id="2.40.128.20">
    <property type="match status" value="1"/>
</dbReference>
<reference evidence="3" key="1">
    <citation type="submission" date="2025-08" db="UniProtKB">
        <authorList>
            <consortium name="RefSeq"/>
        </authorList>
    </citation>
    <scope>IDENTIFICATION</scope>
    <source>
        <tissue evidence="3">Gonads</tissue>
    </source>
</reference>
<dbReference type="RefSeq" id="XP_013398735.1">
    <property type="nucleotide sequence ID" value="XM_013543281.2"/>
</dbReference>
<evidence type="ECO:0000313" key="2">
    <source>
        <dbReference type="Proteomes" id="UP000085678"/>
    </source>
</evidence>
<dbReference type="GO" id="GO:0008289">
    <property type="term" value="F:lipid binding"/>
    <property type="evidence" value="ECO:0007669"/>
    <property type="project" value="UniProtKB-KW"/>
</dbReference>
<evidence type="ECO:0000313" key="3">
    <source>
        <dbReference type="RefSeq" id="XP_013398735.1"/>
    </source>
</evidence>
<dbReference type="AlphaFoldDB" id="A0A1S3IKG3"/>
<keyword evidence="1" id="KW-0732">Signal</keyword>
<dbReference type="Proteomes" id="UP000085678">
    <property type="component" value="Unplaced"/>
</dbReference>
<dbReference type="InParanoid" id="A0A1S3IKG3"/>
<protein>
    <submittedName>
        <fullName evidence="3">Uncharacterized protein LOC106165176</fullName>
    </submittedName>
</protein>
<accession>A0A1S3IKG3</accession>
<dbReference type="KEGG" id="lak:106165176"/>
<organism evidence="2 3">
    <name type="scientific">Lingula anatina</name>
    <name type="common">Brachiopod</name>
    <name type="synonym">Lingula unguis</name>
    <dbReference type="NCBI Taxonomy" id="7574"/>
    <lineage>
        <taxon>Eukaryota</taxon>
        <taxon>Metazoa</taxon>
        <taxon>Spiralia</taxon>
        <taxon>Lophotrochozoa</taxon>
        <taxon>Brachiopoda</taxon>
        <taxon>Linguliformea</taxon>
        <taxon>Lingulata</taxon>
        <taxon>Lingulida</taxon>
        <taxon>Linguloidea</taxon>
        <taxon>Lingulidae</taxon>
        <taxon>Lingula</taxon>
    </lineage>
</organism>
<evidence type="ECO:0000256" key="1">
    <source>
        <dbReference type="SAM" id="SignalP"/>
    </source>
</evidence>